<dbReference type="PANTHER" id="PTHR11640:SF164">
    <property type="entry name" value="MAM DOMAIN-CONTAINING GLYCOSYLPHOSPHATIDYLINOSITOL ANCHOR PROTEIN 1"/>
    <property type="match status" value="1"/>
</dbReference>
<dbReference type="InterPro" id="IPR007110">
    <property type="entry name" value="Ig-like_dom"/>
</dbReference>
<evidence type="ECO:0000256" key="1">
    <source>
        <dbReference type="ARBA" id="ARBA00004479"/>
    </source>
</evidence>
<comment type="caution">
    <text evidence="7">The sequence shown here is derived from an EMBL/GenBank/DDBJ whole genome shotgun (WGS) entry which is preliminary data.</text>
</comment>
<dbReference type="OrthoDB" id="6170522at2759"/>
<dbReference type="InterPro" id="IPR036179">
    <property type="entry name" value="Ig-like_dom_sf"/>
</dbReference>
<dbReference type="InterPro" id="IPR051275">
    <property type="entry name" value="Cell_adhesion_signaling"/>
</dbReference>
<evidence type="ECO:0000256" key="2">
    <source>
        <dbReference type="ARBA" id="ARBA00023136"/>
    </source>
</evidence>
<evidence type="ECO:0000256" key="3">
    <source>
        <dbReference type="ARBA" id="ARBA00023157"/>
    </source>
</evidence>
<evidence type="ECO:0000259" key="6">
    <source>
        <dbReference type="PROSITE" id="PS50835"/>
    </source>
</evidence>
<dbReference type="GO" id="GO:0050839">
    <property type="term" value="F:cell adhesion molecule binding"/>
    <property type="evidence" value="ECO:0007669"/>
    <property type="project" value="TreeGrafter"/>
</dbReference>
<comment type="subcellular location">
    <subcellularLocation>
        <location evidence="1">Membrane</location>
        <topology evidence="1">Single-pass type I membrane protein</topology>
    </subcellularLocation>
</comment>
<dbReference type="PROSITE" id="PS50835">
    <property type="entry name" value="IG_LIKE"/>
    <property type="match status" value="3"/>
</dbReference>
<feature type="domain" description="Ig-like" evidence="6">
    <location>
        <begin position="354"/>
        <end position="465"/>
    </location>
</feature>
<evidence type="ECO:0000256" key="4">
    <source>
        <dbReference type="ARBA" id="ARBA00023180"/>
    </source>
</evidence>
<keyword evidence="8" id="KW-1185">Reference proteome</keyword>
<dbReference type="GO" id="GO:0005886">
    <property type="term" value="C:plasma membrane"/>
    <property type="evidence" value="ECO:0007669"/>
    <property type="project" value="TreeGrafter"/>
</dbReference>
<name>A0A8B6CIX1_MYTGA</name>
<evidence type="ECO:0000313" key="7">
    <source>
        <dbReference type="EMBL" id="VDI05924.1"/>
    </source>
</evidence>
<dbReference type="PANTHER" id="PTHR11640">
    <property type="entry name" value="NEPHRIN"/>
    <property type="match status" value="1"/>
</dbReference>
<keyword evidence="5" id="KW-0393">Immunoglobulin domain</keyword>
<reference evidence="7" key="1">
    <citation type="submission" date="2018-11" db="EMBL/GenBank/DDBJ databases">
        <authorList>
            <person name="Alioto T."/>
            <person name="Alioto T."/>
        </authorList>
    </citation>
    <scope>NUCLEOTIDE SEQUENCE</scope>
</reference>
<dbReference type="SUPFAM" id="SSF48726">
    <property type="entry name" value="Immunoglobulin"/>
    <property type="match status" value="1"/>
</dbReference>
<feature type="domain" description="Ig-like" evidence="6">
    <location>
        <begin position="65"/>
        <end position="177"/>
    </location>
</feature>
<proteinExistence type="predicted"/>
<sequence>MANDHYVGWQIVSESNGKWPLLMANVSGPNGKWSLCLMAIGHQVLWQMVSEPNGKWSVDLMANGPVVTTVSMWINNTPPITEGDRIDLTCVVTGTPRFVTFESSLFEAEIASWRTFNNSCDFFQTPNRTLFDASCNISSLTFSISILSASYSYHQQNVTCKAFFSTHHSDHAEGFITIEMIGPVVTTVSMWTNNTPPITEGDRIDFTCLVTGIPRTVHFDLSFYDNEVASWIIVKNDHCDFFQSPNRTLFDASCNMSSLTFSMSILSAPFSCHQHDVKCTATYITDHNGNSGYTESVIALEMIDKHCAAWLTTQKTPLQTTNPGSIITPTPNQSDVSTSAVVNTCMIEVKGYKAQIVTLTVDKTLPVDEGDRLEFTCSLTGYPKVVQYIKTQDTGPIVYWITIGGRCDQILYNKTLYNATCDKYYSRFYLEIRNVPRTFNQNNITCEAQYDLTTGETQSVLQTITLEVRPKKTEETPTEGPLSNDGRLVFTKQRSYEDVKRNHIEGQAYNTMDKGTNEATIEQIYDDVKY</sequence>
<gene>
    <name evidence="7" type="ORF">MGAL_10B015192</name>
</gene>
<dbReference type="AlphaFoldDB" id="A0A8B6CIX1"/>
<dbReference type="EMBL" id="UYJE01001868">
    <property type="protein sequence ID" value="VDI05924.1"/>
    <property type="molecule type" value="Genomic_DNA"/>
</dbReference>
<dbReference type="GO" id="GO:0005911">
    <property type="term" value="C:cell-cell junction"/>
    <property type="evidence" value="ECO:0007669"/>
    <property type="project" value="TreeGrafter"/>
</dbReference>
<evidence type="ECO:0000313" key="8">
    <source>
        <dbReference type="Proteomes" id="UP000596742"/>
    </source>
</evidence>
<protein>
    <recommendedName>
        <fullName evidence="6">Ig-like domain-containing protein</fullName>
    </recommendedName>
</protein>
<keyword evidence="4" id="KW-0325">Glycoprotein</keyword>
<keyword evidence="2" id="KW-0472">Membrane</keyword>
<feature type="domain" description="Ig-like" evidence="6">
    <location>
        <begin position="183"/>
        <end position="272"/>
    </location>
</feature>
<accession>A0A8B6CIX1</accession>
<organism evidence="7 8">
    <name type="scientific">Mytilus galloprovincialis</name>
    <name type="common">Mediterranean mussel</name>
    <dbReference type="NCBI Taxonomy" id="29158"/>
    <lineage>
        <taxon>Eukaryota</taxon>
        <taxon>Metazoa</taxon>
        <taxon>Spiralia</taxon>
        <taxon>Lophotrochozoa</taxon>
        <taxon>Mollusca</taxon>
        <taxon>Bivalvia</taxon>
        <taxon>Autobranchia</taxon>
        <taxon>Pteriomorphia</taxon>
        <taxon>Mytilida</taxon>
        <taxon>Mytiloidea</taxon>
        <taxon>Mytilidae</taxon>
        <taxon>Mytilinae</taxon>
        <taxon>Mytilus</taxon>
    </lineage>
</organism>
<dbReference type="Proteomes" id="UP000596742">
    <property type="component" value="Unassembled WGS sequence"/>
</dbReference>
<dbReference type="GO" id="GO:0098609">
    <property type="term" value="P:cell-cell adhesion"/>
    <property type="evidence" value="ECO:0007669"/>
    <property type="project" value="TreeGrafter"/>
</dbReference>
<keyword evidence="3" id="KW-1015">Disulfide bond</keyword>
<evidence type="ECO:0000256" key="5">
    <source>
        <dbReference type="ARBA" id="ARBA00023319"/>
    </source>
</evidence>